<evidence type="ECO:0000313" key="16">
    <source>
        <dbReference type="EMBL" id="MEA5444306.1"/>
    </source>
</evidence>
<feature type="site" description="Part of a proton relay during catalysis" evidence="12">
    <location>
        <position position="44"/>
    </location>
</feature>
<comment type="caution">
    <text evidence="16">The sequence shown here is derived from an EMBL/GenBank/DDBJ whole genome shotgun (WGS) entry which is preliminary data.</text>
</comment>
<evidence type="ECO:0000256" key="14">
    <source>
        <dbReference type="PIRSR" id="PIRSR001365-1"/>
    </source>
</evidence>
<sequence length="292" mass="31403">MFGGSMVALVTPMKSDGALDFEALERLIEFHVDAGTRALVVAGTTGESPTLETDEHADLIGEAVRLSAGRVPVIAGTGSNSTAQTLHLTRKVEAMGVDGFLLVVPYYNKPSQEGLYRHFSTVARAVEKPVVLYNVPGRTSCDLLPETVARLAELDTVVGLKEATGDMQRLQALRELCGDEIELYSGDDATAMDFILGGGIGDVSVTANVAPEQMQALCDAARSGDREKAAEINNRLMPLHRELFVECNPVPVKWALAEMGLIQPGIRLPLVPLAEEHHERVRAALRHAGILD</sequence>
<evidence type="ECO:0000256" key="9">
    <source>
        <dbReference type="ARBA" id="ARBA00023239"/>
    </source>
</evidence>
<dbReference type="SUPFAM" id="SSF51569">
    <property type="entry name" value="Aldolase"/>
    <property type="match status" value="1"/>
</dbReference>
<evidence type="ECO:0000313" key="17">
    <source>
        <dbReference type="Proteomes" id="UP001302316"/>
    </source>
</evidence>
<keyword evidence="10 12" id="KW-0704">Schiff base</keyword>
<dbReference type="EC" id="4.3.3.7" evidence="4 12"/>
<dbReference type="HAMAP" id="MF_00418">
    <property type="entry name" value="DapA"/>
    <property type="match status" value="1"/>
</dbReference>
<dbReference type="GO" id="GO:0008840">
    <property type="term" value="F:4-hydroxy-tetrahydrodipicolinate synthase activity"/>
    <property type="evidence" value="ECO:0007669"/>
    <property type="project" value="UniProtKB-UniRule"/>
</dbReference>
<protein>
    <recommendedName>
        <fullName evidence="4 12">4-hydroxy-tetrahydrodipicolinate synthase</fullName>
        <shortName evidence="12">HTPA synthase</shortName>
        <ecNumber evidence="4 12">4.3.3.7</ecNumber>
    </recommendedName>
</protein>
<comment type="subcellular location">
    <subcellularLocation>
        <location evidence="12">Cytoplasm</location>
    </subcellularLocation>
</comment>
<dbReference type="InterPro" id="IPR005263">
    <property type="entry name" value="DapA"/>
</dbReference>
<comment type="caution">
    <text evidence="12">Was originally thought to be a dihydrodipicolinate synthase (DHDPS), catalyzing the condensation of (S)-aspartate-beta-semialdehyde [(S)-ASA] and pyruvate to dihydrodipicolinate (DHDP). However, it was shown in E.coli that the product of the enzymatic reaction is not dihydrodipicolinate but in fact (4S)-4-hydroxy-2,3,4,5-tetrahydro-(2S)-dipicolinic acid (HTPA), and that the consecutive dehydration reaction leading to DHDP is not spontaneous but catalyzed by DapB.</text>
</comment>
<keyword evidence="6 12" id="KW-0028">Amino-acid biosynthesis</keyword>
<feature type="site" description="Part of a proton relay during catalysis" evidence="12">
    <location>
        <position position="107"/>
    </location>
</feature>
<comment type="subunit">
    <text evidence="12">Homotetramer; dimer of dimers.</text>
</comment>
<dbReference type="GO" id="GO:0019877">
    <property type="term" value="P:diaminopimelate biosynthetic process"/>
    <property type="evidence" value="ECO:0007669"/>
    <property type="project" value="UniProtKB-UniRule"/>
</dbReference>
<evidence type="ECO:0000256" key="11">
    <source>
        <dbReference type="ARBA" id="ARBA00047836"/>
    </source>
</evidence>
<dbReference type="PIRSF" id="PIRSF001365">
    <property type="entry name" value="DHDPS"/>
    <property type="match status" value="1"/>
</dbReference>
<dbReference type="PROSITE" id="PS00665">
    <property type="entry name" value="DHDPS_1"/>
    <property type="match status" value="1"/>
</dbReference>
<proteinExistence type="inferred from homology"/>
<dbReference type="InterPro" id="IPR013785">
    <property type="entry name" value="Aldolase_TIM"/>
</dbReference>
<dbReference type="GO" id="GO:0009089">
    <property type="term" value="P:lysine biosynthetic process via diaminopimelate"/>
    <property type="evidence" value="ECO:0007669"/>
    <property type="project" value="UniProtKB-UniRule"/>
</dbReference>
<keyword evidence="5 12" id="KW-0963">Cytoplasm</keyword>
<dbReference type="RefSeq" id="WP_346049364.1">
    <property type="nucleotide sequence ID" value="NZ_JAYGII010000001.1"/>
</dbReference>
<name>A0AAP6JD30_9GAMM</name>
<dbReference type="EMBL" id="JAYGII010000001">
    <property type="protein sequence ID" value="MEA5444306.1"/>
    <property type="molecule type" value="Genomic_DNA"/>
</dbReference>
<comment type="catalytic activity">
    <reaction evidence="11 12">
        <text>L-aspartate 4-semialdehyde + pyruvate = (2S,4S)-4-hydroxy-2,3,4,5-tetrahydrodipicolinate + H2O + H(+)</text>
        <dbReference type="Rhea" id="RHEA:34171"/>
        <dbReference type="ChEBI" id="CHEBI:15361"/>
        <dbReference type="ChEBI" id="CHEBI:15377"/>
        <dbReference type="ChEBI" id="CHEBI:15378"/>
        <dbReference type="ChEBI" id="CHEBI:67139"/>
        <dbReference type="ChEBI" id="CHEBI:537519"/>
        <dbReference type="EC" id="4.3.3.7"/>
    </reaction>
</comment>
<dbReference type="InterPro" id="IPR020624">
    <property type="entry name" value="Schiff_base-form_aldolases_CS"/>
</dbReference>
<dbReference type="SMART" id="SM01130">
    <property type="entry name" value="DHDPS"/>
    <property type="match status" value="1"/>
</dbReference>
<comment type="function">
    <text evidence="1 12">Catalyzes the condensation of (S)-aspartate-beta-semialdehyde [(S)-ASA] and pyruvate to 4-hydroxy-tetrahydrodipicolinate (HTPA).</text>
</comment>
<organism evidence="16 17">
    <name type="scientific">Natronospira elongata</name>
    <dbReference type="NCBI Taxonomy" id="3110268"/>
    <lineage>
        <taxon>Bacteria</taxon>
        <taxon>Pseudomonadati</taxon>
        <taxon>Pseudomonadota</taxon>
        <taxon>Gammaproteobacteria</taxon>
        <taxon>Natronospirales</taxon>
        <taxon>Natronospiraceae</taxon>
        <taxon>Natronospira</taxon>
    </lineage>
</organism>
<dbReference type="PRINTS" id="PR00146">
    <property type="entry name" value="DHPICSNTHASE"/>
</dbReference>
<feature type="binding site" evidence="12 15">
    <location>
        <position position="203"/>
    </location>
    <ligand>
        <name>pyruvate</name>
        <dbReference type="ChEBI" id="CHEBI:15361"/>
    </ligand>
</feature>
<feature type="active site" description="Proton donor/acceptor" evidence="12 14">
    <location>
        <position position="133"/>
    </location>
</feature>
<evidence type="ECO:0000256" key="15">
    <source>
        <dbReference type="PIRSR" id="PIRSR001365-2"/>
    </source>
</evidence>
<dbReference type="PANTHER" id="PTHR12128:SF66">
    <property type="entry name" value="4-HYDROXY-2-OXOGLUTARATE ALDOLASE, MITOCHONDRIAL"/>
    <property type="match status" value="1"/>
</dbReference>
<evidence type="ECO:0000256" key="3">
    <source>
        <dbReference type="ARBA" id="ARBA00007592"/>
    </source>
</evidence>
<dbReference type="InterPro" id="IPR020625">
    <property type="entry name" value="Schiff_base-form_aldolases_AS"/>
</dbReference>
<evidence type="ECO:0000256" key="7">
    <source>
        <dbReference type="ARBA" id="ARBA00022915"/>
    </source>
</evidence>
<dbReference type="PANTHER" id="PTHR12128">
    <property type="entry name" value="DIHYDRODIPICOLINATE SYNTHASE"/>
    <property type="match status" value="1"/>
</dbReference>
<comment type="similarity">
    <text evidence="3 12 13">Belongs to the DapA family.</text>
</comment>
<dbReference type="CDD" id="cd00950">
    <property type="entry name" value="DHDPS"/>
    <property type="match status" value="1"/>
</dbReference>
<accession>A0AAP6JD30</accession>
<dbReference type="AlphaFoldDB" id="A0AAP6JD30"/>
<evidence type="ECO:0000256" key="12">
    <source>
        <dbReference type="HAMAP-Rule" id="MF_00418"/>
    </source>
</evidence>
<comment type="pathway">
    <text evidence="2 12">Amino-acid biosynthesis; L-lysine biosynthesis via DAP pathway; (S)-tetrahydrodipicolinate from L-aspartate: step 3/4.</text>
</comment>
<dbReference type="Gene3D" id="3.20.20.70">
    <property type="entry name" value="Aldolase class I"/>
    <property type="match status" value="1"/>
</dbReference>
<dbReference type="GO" id="GO:0005829">
    <property type="term" value="C:cytosol"/>
    <property type="evidence" value="ECO:0007669"/>
    <property type="project" value="TreeGrafter"/>
</dbReference>
<keyword evidence="17" id="KW-1185">Reference proteome</keyword>
<evidence type="ECO:0000256" key="5">
    <source>
        <dbReference type="ARBA" id="ARBA00022490"/>
    </source>
</evidence>
<evidence type="ECO:0000256" key="2">
    <source>
        <dbReference type="ARBA" id="ARBA00005120"/>
    </source>
</evidence>
<keyword evidence="9 12" id="KW-0456">Lyase</keyword>
<evidence type="ECO:0000256" key="8">
    <source>
        <dbReference type="ARBA" id="ARBA00023154"/>
    </source>
</evidence>
<evidence type="ECO:0000256" key="13">
    <source>
        <dbReference type="PIRNR" id="PIRNR001365"/>
    </source>
</evidence>
<feature type="active site" description="Schiff-base intermediate with substrate" evidence="12 14">
    <location>
        <position position="161"/>
    </location>
</feature>
<evidence type="ECO:0000256" key="6">
    <source>
        <dbReference type="ARBA" id="ARBA00022605"/>
    </source>
</evidence>
<evidence type="ECO:0000256" key="10">
    <source>
        <dbReference type="ARBA" id="ARBA00023270"/>
    </source>
</evidence>
<dbReference type="InterPro" id="IPR002220">
    <property type="entry name" value="DapA-like"/>
</dbReference>
<evidence type="ECO:0000256" key="1">
    <source>
        <dbReference type="ARBA" id="ARBA00003294"/>
    </source>
</evidence>
<feature type="binding site" evidence="12 15">
    <location>
        <position position="45"/>
    </location>
    <ligand>
        <name>pyruvate</name>
        <dbReference type="ChEBI" id="CHEBI:15361"/>
    </ligand>
</feature>
<keyword evidence="7 12" id="KW-0220">Diaminopimelate biosynthesis</keyword>
<dbReference type="Pfam" id="PF00701">
    <property type="entry name" value="DHDPS"/>
    <property type="match status" value="1"/>
</dbReference>
<reference evidence="16 17" key="1">
    <citation type="submission" date="2023-12" db="EMBL/GenBank/DDBJ databases">
        <title>Whole-genome sequencing of halo(alkali)philic microorganisms from hypersaline lakes.</title>
        <authorList>
            <person name="Sorokin D.Y."/>
            <person name="Merkel A.Y."/>
            <person name="Messina E."/>
            <person name="Yakimov M."/>
        </authorList>
    </citation>
    <scope>NUCLEOTIDE SEQUENCE [LARGE SCALE GENOMIC DNA]</scope>
    <source>
        <strain evidence="16 17">AB-CW1</strain>
    </source>
</reference>
<dbReference type="PROSITE" id="PS00666">
    <property type="entry name" value="DHDPS_2"/>
    <property type="match status" value="1"/>
</dbReference>
<dbReference type="Proteomes" id="UP001302316">
    <property type="component" value="Unassembled WGS sequence"/>
</dbReference>
<gene>
    <name evidence="12 16" type="primary">dapA</name>
    <name evidence="16" type="ORF">VCB98_00545</name>
</gene>
<dbReference type="NCBIfam" id="TIGR00674">
    <property type="entry name" value="dapA"/>
    <property type="match status" value="1"/>
</dbReference>
<keyword evidence="8 12" id="KW-0457">Lysine biosynthesis</keyword>
<evidence type="ECO:0000256" key="4">
    <source>
        <dbReference type="ARBA" id="ARBA00012086"/>
    </source>
</evidence>